<protein>
    <submittedName>
        <fullName evidence="1">17275_t:CDS:1</fullName>
    </submittedName>
</protein>
<feature type="non-terminal residue" evidence="1">
    <location>
        <position position="159"/>
    </location>
</feature>
<sequence>MSSNKDLNLDSRPVYNLIELGLEEYEDNELVLNTIHDLMQFFNQSNCKCRSKPKSKDLRMCYEKVGFKKFFERHLQIRALEKSELGLFLKAQLMAFEISNIKLEESQQKHNFRYAYNSSYSLCKPAFLKLYGINEYFLSTLQDHLHTEGLVERIHGNTE</sequence>
<evidence type="ECO:0000313" key="2">
    <source>
        <dbReference type="Proteomes" id="UP000789920"/>
    </source>
</evidence>
<dbReference type="EMBL" id="CAJVQC010035900">
    <property type="protein sequence ID" value="CAG8760134.1"/>
    <property type="molecule type" value="Genomic_DNA"/>
</dbReference>
<keyword evidence="2" id="KW-1185">Reference proteome</keyword>
<comment type="caution">
    <text evidence="1">The sequence shown here is derived from an EMBL/GenBank/DDBJ whole genome shotgun (WGS) entry which is preliminary data.</text>
</comment>
<evidence type="ECO:0000313" key="1">
    <source>
        <dbReference type="EMBL" id="CAG8760134.1"/>
    </source>
</evidence>
<dbReference type="Proteomes" id="UP000789920">
    <property type="component" value="Unassembled WGS sequence"/>
</dbReference>
<organism evidence="1 2">
    <name type="scientific">Racocetra persica</name>
    <dbReference type="NCBI Taxonomy" id="160502"/>
    <lineage>
        <taxon>Eukaryota</taxon>
        <taxon>Fungi</taxon>
        <taxon>Fungi incertae sedis</taxon>
        <taxon>Mucoromycota</taxon>
        <taxon>Glomeromycotina</taxon>
        <taxon>Glomeromycetes</taxon>
        <taxon>Diversisporales</taxon>
        <taxon>Gigasporaceae</taxon>
        <taxon>Racocetra</taxon>
    </lineage>
</organism>
<reference evidence="1" key="1">
    <citation type="submission" date="2021-06" db="EMBL/GenBank/DDBJ databases">
        <authorList>
            <person name="Kallberg Y."/>
            <person name="Tangrot J."/>
            <person name="Rosling A."/>
        </authorList>
    </citation>
    <scope>NUCLEOTIDE SEQUENCE</scope>
    <source>
        <strain evidence="1">MA461A</strain>
    </source>
</reference>
<proteinExistence type="predicted"/>
<gene>
    <name evidence="1" type="ORF">RPERSI_LOCUS15145</name>
</gene>
<name>A0ACA9QPI6_9GLOM</name>
<accession>A0ACA9QPI6</accession>